<gene>
    <name evidence="1" type="ORF">LIER_03741</name>
</gene>
<proteinExistence type="predicted"/>
<evidence type="ECO:0000313" key="2">
    <source>
        <dbReference type="Proteomes" id="UP001454036"/>
    </source>
</evidence>
<evidence type="ECO:0008006" key="3">
    <source>
        <dbReference type="Google" id="ProtNLM"/>
    </source>
</evidence>
<reference evidence="1 2" key="1">
    <citation type="submission" date="2024-01" db="EMBL/GenBank/DDBJ databases">
        <title>The complete chloroplast genome sequence of Lithospermum erythrorhizon: insights into the phylogenetic relationship among Boraginaceae species and the maternal lineages of purple gromwells.</title>
        <authorList>
            <person name="Okada T."/>
            <person name="Watanabe K."/>
        </authorList>
    </citation>
    <scope>NUCLEOTIDE SEQUENCE [LARGE SCALE GENOMIC DNA]</scope>
</reference>
<dbReference type="EMBL" id="BAABME010000459">
    <property type="protein sequence ID" value="GAA0142951.1"/>
    <property type="molecule type" value="Genomic_DNA"/>
</dbReference>
<dbReference type="Proteomes" id="UP001454036">
    <property type="component" value="Unassembled WGS sequence"/>
</dbReference>
<dbReference type="AlphaFoldDB" id="A0AAV3NV05"/>
<protein>
    <recommendedName>
        <fullName evidence="3">CCHC-type domain-containing protein</fullName>
    </recommendedName>
</protein>
<evidence type="ECO:0000313" key="1">
    <source>
        <dbReference type="EMBL" id="GAA0142951.1"/>
    </source>
</evidence>
<comment type="caution">
    <text evidence="1">The sequence shown here is derived from an EMBL/GenBank/DDBJ whole genome shotgun (WGS) entry which is preliminary data.</text>
</comment>
<dbReference type="GO" id="GO:0003676">
    <property type="term" value="F:nucleic acid binding"/>
    <property type="evidence" value="ECO:0007669"/>
    <property type="project" value="InterPro"/>
</dbReference>
<accession>A0AAV3NV05</accession>
<dbReference type="GO" id="GO:0008270">
    <property type="term" value="F:zinc ion binding"/>
    <property type="evidence" value="ECO:0007669"/>
    <property type="project" value="InterPro"/>
</dbReference>
<dbReference type="InterPro" id="IPR036875">
    <property type="entry name" value="Znf_CCHC_sf"/>
</dbReference>
<organism evidence="1 2">
    <name type="scientific">Lithospermum erythrorhizon</name>
    <name type="common">Purple gromwell</name>
    <name type="synonym">Lithospermum officinale var. erythrorhizon</name>
    <dbReference type="NCBI Taxonomy" id="34254"/>
    <lineage>
        <taxon>Eukaryota</taxon>
        <taxon>Viridiplantae</taxon>
        <taxon>Streptophyta</taxon>
        <taxon>Embryophyta</taxon>
        <taxon>Tracheophyta</taxon>
        <taxon>Spermatophyta</taxon>
        <taxon>Magnoliopsida</taxon>
        <taxon>eudicotyledons</taxon>
        <taxon>Gunneridae</taxon>
        <taxon>Pentapetalae</taxon>
        <taxon>asterids</taxon>
        <taxon>lamiids</taxon>
        <taxon>Boraginales</taxon>
        <taxon>Boraginaceae</taxon>
        <taxon>Boraginoideae</taxon>
        <taxon>Lithospermeae</taxon>
        <taxon>Lithospermum</taxon>
    </lineage>
</organism>
<sequence>MNKNRWKKTVKQDNYGKCQSNKPKGIQCRECEDFGHIQSECPNYLKKQSKNYSSTMSDDESEDGQDDQVNNFVAFTGVLEPIVTDIVDDNSED</sequence>
<dbReference type="SUPFAM" id="SSF57756">
    <property type="entry name" value="Retrovirus zinc finger-like domains"/>
    <property type="match status" value="1"/>
</dbReference>
<keyword evidence="2" id="KW-1185">Reference proteome</keyword>
<name>A0AAV3NV05_LITER</name>